<comment type="subcellular location">
    <subcellularLocation>
        <location evidence="1 9">Secreted</location>
        <location evidence="1 9">Extracellular space</location>
        <location evidence="1 9">Apoplast</location>
    </subcellularLocation>
</comment>
<feature type="binding site" evidence="8">
    <location>
        <position position="102"/>
    </location>
    <ligand>
        <name>Mn(2+)</name>
        <dbReference type="ChEBI" id="CHEBI:29035"/>
    </ligand>
</feature>
<name>A0A7J7L1K1_9MAGN</name>
<feature type="binding site" evidence="8">
    <location>
        <position position="148"/>
    </location>
    <ligand>
        <name>Mn(2+)</name>
        <dbReference type="ChEBI" id="CHEBI:29035"/>
    </ligand>
</feature>
<dbReference type="Gene3D" id="2.60.120.10">
    <property type="entry name" value="Jelly Rolls"/>
    <property type="match status" value="1"/>
</dbReference>
<dbReference type="Proteomes" id="UP000541444">
    <property type="component" value="Unassembled WGS sequence"/>
</dbReference>
<keyword evidence="4 9" id="KW-0964">Secreted</keyword>
<evidence type="ECO:0000256" key="6">
    <source>
        <dbReference type="ARBA" id="ARBA00023211"/>
    </source>
</evidence>
<keyword evidence="6 7" id="KW-0464">Manganese</keyword>
<keyword evidence="12" id="KW-1185">Reference proteome</keyword>
<keyword evidence="5 7" id="KW-0479">Metal-binding</keyword>
<evidence type="ECO:0000259" key="10">
    <source>
        <dbReference type="SMART" id="SM00835"/>
    </source>
</evidence>
<dbReference type="InterPro" id="IPR001929">
    <property type="entry name" value="Germin"/>
</dbReference>
<dbReference type="AlphaFoldDB" id="A0A7J7L1K1"/>
<accession>A0A7J7L1K1</accession>
<feature type="binding site" evidence="7">
    <location>
        <position position="99"/>
    </location>
    <ligand>
        <name>oxalate</name>
        <dbReference type="ChEBI" id="CHEBI:30623"/>
    </ligand>
</feature>
<evidence type="ECO:0000313" key="12">
    <source>
        <dbReference type="Proteomes" id="UP000541444"/>
    </source>
</evidence>
<dbReference type="InterPro" id="IPR014710">
    <property type="entry name" value="RmlC-like_jellyroll"/>
</dbReference>
<proteinExistence type="inferred from homology"/>
<dbReference type="SUPFAM" id="SSF51182">
    <property type="entry name" value="RmlC-like cupins"/>
    <property type="match status" value="1"/>
</dbReference>
<dbReference type="GO" id="GO:0030145">
    <property type="term" value="F:manganese ion binding"/>
    <property type="evidence" value="ECO:0007669"/>
    <property type="project" value="UniProtKB-UniRule"/>
</dbReference>
<evidence type="ECO:0000256" key="5">
    <source>
        <dbReference type="ARBA" id="ARBA00022723"/>
    </source>
</evidence>
<evidence type="ECO:0000256" key="3">
    <source>
        <dbReference type="ARBA" id="ARBA00022523"/>
    </source>
</evidence>
<gene>
    <name evidence="11" type="ORF">GIB67_035065</name>
</gene>
<comment type="caution">
    <text evidence="11">The sequence shown here is derived from an EMBL/GenBank/DDBJ whole genome shotgun (WGS) entry which is preliminary data.</text>
</comment>
<dbReference type="Pfam" id="PF00190">
    <property type="entry name" value="Cupin_1"/>
    <property type="match status" value="1"/>
</dbReference>
<dbReference type="EMBL" id="JACGCM010002693">
    <property type="protein sequence ID" value="KAF6136506.1"/>
    <property type="molecule type" value="Genomic_DNA"/>
</dbReference>
<keyword evidence="3 9" id="KW-0052">Apoplast</keyword>
<evidence type="ECO:0000256" key="4">
    <source>
        <dbReference type="ARBA" id="ARBA00022525"/>
    </source>
</evidence>
<dbReference type="GO" id="GO:0048046">
    <property type="term" value="C:apoplast"/>
    <property type="evidence" value="ECO:0007669"/>
    <property type="project" value="UniProtKB-SubCell"/>
</dbReference>
<sequence>MGFNFFQQSVILFLVIGLLASPISRANDPDIISDFIIPPNSNATIDENFFTYTGMRGLLDFSTILTTLKLTKASMNEFPALNGQTVSMTLLQIPEGGLNPPHVNSRSAGLLFMLDGCIEVGLVDTTNKFYKQNLCRGDMFLFPKGLVHYQFNAYAKGATAVAAFASAISGTFQIPVSVFTSGIDDDVLAKSFKTDAETIQKIKDGLA</sequence>
<evidence type="ECO:0000256" key="7">
    <source>
        <dbReference type="PIRSR" id="PIRSR601929-1"/>
    </source>
</evidence>
<organism evidence="11 12">
    <name type="scientific">Kingdonia uniflora</name>
    <dbReference type="NCBI Taxonomy" id="39325"/>
    <lineage>
        <taxon>Eukaryota</taxon>
        <taxon>Viridiplantae</taxon>
        <taxon>Streptophyta</taxon>
        <taxon>Embryophyta</taxon>
        <taxon>Tracheophyta</taxon>
        <taxon>Spermatophyta</taxon>
        <taxon>Magnoliopsida</taxon>
        <taxon>Ranunculales</taxon>
        <taxon>Circaeasteraceae</taxon>
        <taxon>Kingdonia</taxon>
    </lineage>
</organism>
<feature type="domain" description="Cupin type-1" evidence="10">
    <location>
        <begin position="62"/>
        <end position="200"/>
    </location>
</feature>
<feature type="signal peptide" evidence="9">
    <location>
        <begin position="1"/>
        <end position="26"/>
    </location>
</feature>
<dbReference type="CDD" id="cd02241">
    <property type="entry name" value="cupin_OxOx"/>
    <property type="match status" value="1"/>
</dbReference>
<evidence type="ECO:0000256" key="9">
    <source>
        <dbReference type="RuleBase" id="RU366015"/>
    </source>
</evidence>
<dbReference type="SMART" id="SM00835">
    <property type="entry name" value="Cupin_1"/>
    <property type="match status" value="1"/>
</dbReference>
<keyword evidence="9" id="KW-0732">Signal</keyword>
<feature type="chain" id="PRO_5029945566" description="Germin-like protein" evidence="9">
    <location>
        <begin position="27"/>
        <end position="207"/>
    </location>
</feature>
<protein>
    <recommendedName>
        <fullName evidence="9">Germin-like protein</fullName>
    </recommendedName>
</protein>
<dbReference type="InterPro" id="IPR011051">
    <property type="entry name" value="RmlC_Cupin_sf"/>
</dbReference>
<dbReference type="OrthoDB" id="1546383at2759"/>
<dbReference type="InterPro" id="IPR006045">
    <property type="entry name" value="Cupin_1"/>
</dbReference>
<evidence type="ECO:0000313" key="11">
    <source>
        <dbReference type="EMBL" id="KAF6136506.1"/>
    </source>
</evidence>
<reference evidence="11 12" key="1">
    <citation type="journal article" date="2020" name="IScience">
        <title>Genome Sequencing of the Endangered Kingdonia uniflora (Circaeasteraceae, Ranunculales) Reveals Potential Mechanisms of Evolutionary Specialization.</title>
        <authorList>
            <person name="Sun Y."/>
            <person name="Deng T."/>
            <person name="Zhang A."/>
            <person name="Moore M.J."/>
            <person name="Landis J.B."/>
            <person name="Lin N."/>
            <person name="Zhang H."/>
            <person name="Zhang X."/>
            <person name="Huang J."/>
            <person name="Zhang X."/>
            <person name="Sun H."/>
            <person name="Wang H."/>
        </authorList>
    </citation>
    <scope>NUCLEOTIDE SEQUENCE [LARGE SCALE GENOMIC DNA]</scope>
    <source>
        <strain evidence="11">TB1705</strain>
        <tissue evidence="11">Leaf</tissue>
    </source>
</reference>
<comment type="similarity">
    <text evidence="2 9">Belongs to the germin family.</text>
</comment>
<evidence type="ECO:0000256" key="2">
    <source>
        <dbReference type="ARBA" id="ARBA00007456"/>
    </source>
</evidence>
<dbReference type="PANTHER" id="PTHR31238">
    <property type="entry name" value="GERMIN-LIKE PROTEIN SUBFAMILY 3 MEMBER 3"/>
    <property type="match status" value="1"/>
</dbReference>
<evidence type="ECO:0000256" key="1">
    <source>
        <dbReference type="ARBA" id="ARBA00004271"/>
    </source>
</evidence>
<evidence type="ECO:0000256" key="8">
    <source>
        <dbReference type="PIRSR" id="PIRSR601929-2"/>
    </source>
</evidence>
<dbReference type="PRINTS" id="PR00325">
    <property type="entry name" value="GERMIN"/>
</dbReference>